<reference evidence="3 4" key="1">
    <citation type="submission" date="2018-03" db="EMBL/GenBank/DDBJ databases">
        <authorList>
            <person name="Keele B.F."/>
        </authorList>
    </citation>
    <scope>NUCLEOTIDE SEQUENCE [LARGE SCALE GENOMIC DNA]</scope>
    <source>
        <strain evidence="3 4">CeCT 8812</strain>
    </source>
</reference>
<dbReference type="Proteomes" id="UP000244932">
    <property type="component" value="Unassembled WGS sequence"/>
</dbReference>
<evidence type="ECO:0000256" key="1">
    <source>
        <dbReference type="SAM" id="SignalP"/>
    </source>
</evidence>
<feature type="signal peptide" evidence="1">
    <location>
        <begin position="1"/>
        <end position="18"/>
    </location>
</feature>
<accession>A0A2R8A859</accession>
<keyword evidence="1" id="KW-0732">Signal</keyword>
<dbReference type="Gene3D" id="2.30.30.40">
    <property type="entry name" value="SH3 Domains"/>
    <property type="match status" value="1"/>
</dbReference>
<feature type="chain" id="PRO_5015333540" description="SH3b domain-containing protein" evidence="1">
    <location>
        <begin position="19"/>
        <end position="200"/>
    </location>
</feature>
<dbReference type="InterPro" id="IPR003646">
    <property type="entry name" value="SH3-like_bac-type"/>
</dbReference>
<dbReference type="OrthoDB" id="5489750at2"/>
<evidence type="ECO:0000313" key="3">
    <source>
        <dbReference type="EMBL" id="SPF28412.1"/>
    </source>
</evidence>
<dbReference type="Pfam" id="PF08239">
    <property type="entry name" value="SH3_3"/>
    <property type="match status" value="1"/>
</dbReference>
<dbReference type="AlphaFoldDB" id="A0A2R8A859"/>
<feature type="domain" description="SH3b" evidence="2">
    <location>
        <begin position="35"/>
        <end position="88"/>
    </location>
</feature>
<dbReference type="EMBL" id="OMKW01000001">
    <property type="protein sequence ID" value="SPF28412.1"/>
    <property type="molecule type" value="Genomic_DNA"/>
</dbReference>
<evidence type="ECO:0000313" key="4">
    <source>
        <dbReference type="Proteomes" id="UP000244932"/>
    </source>
</evidence>
<keyword evidence="4" id="KW-1185">Reference proteome</keyword>
<sequence length="200" mass="21514">MRALCIALPFVIATSAVAQDIVPSIARVIGVAEGDVLNMRAGPDASDEIVGAFPPDADGIEITAYTPDGRWARVNADEWSGWVAARFLAPSDLPTFLSCFGTEPFWSIDLYGPDGGIWSTPEGEFSPTTSEVLTRTVDVDMRETLIALYEDRRITVTSFPETACSDGMSDKLFALGASAIIQYDEGWGEVWSGCCTMVAD</sequence>
<protein>
    <recommendedName>
        <fullName evidence="2">SH3b domain-containing protein</fullName>
    </recommendedName>
</protein>
<proteinExistence type="predicted"/>
<name>A0A2R8A859_9RHOB</name>
<gene>
    <name evidence="3" type="ORF">POI8812_00711</name>
</gene>
<evidence type="ECO:0000259" key="2">
    <source>
        <dbReference type="Pfam" id="PF08239"/>
    </source>
</evidence>
<organism evidence="3 4">
    <name type="scientific">Pontivivens insulae</name>
    <dbReference type="NCBI Taxonomy" id="1639689"/>
    <lineage>
        <taxon>Bacteria</taxon>
        <taxon>Pseudomonadati</taxon>
        <taxon>Pseudomonadota</taxon>
        <taxon>Alphaproteobacteria</taxon>
        <taxon>Rhodobacterales</taxon>
        <taxon>Paracoccaceae</taxon>
        <taxon>Pontivivens</taxon>
    </lineage>
</organism>
<dbReference type="RefSeq" id="WP_108781120.1">
    <property type="nucleotide sequence ID" value="NZ_OMKW01000001.1"/>
</dbReference>